<protein>
    <submittedName>
        <fullName evidence="9">Cytochrome C biogenesis protein</fullName>
    </submittedName>
</protein>
<evidence type="ECO:0000256" key="4">
    <source>
        <dbReference type="ARBA" id="ARBA00022748"/>
    </source>
</evidence>
<evidence type="ECO:0000256" key="5">
    <source>
        <dbReference type="ARBA" id="ARBA00022989"/>
    </source>
</evidence>
<feature type="transmembrane region" description="Helical" evidence="7">
    <location>
        <begin position="166"/>
        <end position="184"/>
    </location>
</feature>
<feature type="transmembrane region" description="Helical" evidence="7">
    <location>
        <begin position="128"/>
        <end position="154"/>
    </location>
</feature>
<comment type="subcellular location">
    <subcellularLocation>
        <location evidence="1">Cell membrane</location>
        <topology evidence="1">Multi-pass membrane protein</topology>
    </subcellularLocation>
</comment>
<dbReference type="GO" id="GO:0005886">
    <property type="term" value="C:plasma membrane"/>
    <property type="evidence" value="ECO:0007669"/>
    <property type="project" value="UniProtKB-SubCell"/>
</dbReference>
<dbReference type="InterPro" id="IPR003834">
    <property type="entry name" value="Cyt_c_assmbl_TM_dom"/>
</dbReference>
<dbReference type="RefSeq" id="WP_088872636.1">
    <property type="nucleotide sequence ID" value="NZ_CP022110.1"/>
</dbReference>
<evidence type="ECO:0000256" key="6">
    <source>
        <dbReference type="ARBA" id="ARBA00023136"/>
    </source>
</evidence>
<keyword evidence="3 7" id="KW-0812">Transmembrane</keyword>
<dbReference type="EMBL" id="CP022110">
    <property type="protein sequence ID" value="ASG21991.1"/>
    <property type="molecule type" value="Genomic_DNA"/>
</dbReference>
<dbReference type="Pfam" id="PF08534">
    <property type="entry name" value="Redoxin"/>
    <property type="match status" value="1"/>
</dbReference>
<accession>A0A248JU40</accession>
<reference evidence="9 10" key="1">
    <citation type="submission" date="2017-06" db="EMBL/GenBank/DDBJ databases">
        <title>Complete genome sequence of Nitrospirillum amazonense strain CBAmC, an endophytic nitrogen-fixing and plant growth-promoting bacterium, isolated from sugarcane.</title>
        <authorList>
            <person name="Schwab S."/>
            <person name="dos Santos Teixeira K.R."/>
            <person name="Simoes Araujo J.L."/>
            <person name="Soares Vidal M."/>
            <person name="Borges de Freitas H.R."/>
            <person name="Rivello Crivelaro A.L."/>
            <person name="Bueno de Camargo Nunes A."/>
            <person name="dos Santos C.M."/>
            <person name="Palmeira da Silva Rosa D."/>
            <person name="da Silva Padilha D."/>
            <person name="da Silva E."/>
            <person name="Araujo Terra L."/>
            <person name="Soares Mendes V."/>
            <person name="Farinelli L."/>
            <person name="Magalhaes Cruz L."/>
            <person name="Baldani J.I."/>
        </authorList>
    </citation>
    <scope>NUCLEOTIDE SEQUENCE [LARGE SCALE GENOMIC DNA]</scope>
    <source>
        <strain evidence="9 10">CBAmC</strain>
    </source>
</reference>
<dbReference type="SUPFAM" id="SSF52833">
    <property type="entry name" value="Thioredoxin-like"/>
    <property type="match status" value="1"/>
</dbReference>
<name>A0A248JU40_9PROT</name>
<dbReference type="GO" id="GO:0016491">
    <property type="term" value="F:oxidoreductase activity"/>
    <property type="evidence" value="ECO:0007669"/>
    <property type="project" value="InterPro"/>
</dbReference>
<dbReference type="Pfam" id="PF02683">
    <property type="entry name" value="DsbD_TM"/>
    <property type="match status" value="1"/>
</dbReference>
<organism evidence="9 10">
    <name type="scientific">Nitrospirillum viridazoti CBAmc</name>
    <dbReference type="NCBI Taxonomy" id="1441467"/>
    <lineage>
        <taxon>Bacteria</taxon>
        <taxon>Pseudomonadati</taxon>
        <taxon>Pseudomonadota</taxon>
        <taxon>Alphaproteobacteria</taxon>
        <taxon>Rhodospirillales</taxon>
        <taxon>Azospirillaceae</taxon>
        <taxon>Nitrospirillum</taxon>
        <taxon>Nitrospirillum viridazoti</taxon>
    </lineage>
</organism>
<evidence type="ECO:0000256" key="2">
    <source>
        <dbReference type="ARBA" id="ARBA00022475"/>
    </source>
</evidence>
<keyword evidence="4" id="KW-0201">Cytochrome c-type biogenesis</keyword>
<dbReference type="GO" id="GO:0017004">
    <property type="term" value="P:cytochrome complex assembly"/>
    <property type="evidence" value="ECO:0007669"/>
    <property type="project" value="UniProtKB-KW"/>
</dbReference>
<evidence type="ECO:0000256" key="3">
    <source>
        <dbReference type="ARBA" id="ARBA00022692"/>
    </source>
</evidence>
<dbReference type="PANTHER" id="PTHR46388">
    <property type="entry name" value="NHL REPEAT-CONTAINING PROTEIN 2"/>
    <property type="match status" value="1"/>
</dbReference>
<sequence>MASVLLAYLAGVLTITAPCILPLLPIVLAPALTAGAGFRRRGLPLLLGLAAAFAVTASLAAAGGWAVAANQYGRAAGLAFVALFGLAMMWPALAARLTAPLAAAGSRLAERFSPAAASGGDSTVVSSLALGLATGLMWAPCAGPILGLILSAAALHGPGPGTTVALFFYALGAATPLAVVMIGGGRLVRALPQDALRWAEGMRRVAGGAVVATAVISAAGFDTRLFLGVPALPTDRVERALVKVLSAHDPGVAHAATLPATQPPLTGPLADVLKARAWVNTPGLASGDLRGHVVLVNFWTYSCINCLRTLPHVRQWAAQYKDQGLVVVGVHTPEFAFERDVDNITKAAATLDVTYPVAVDNDYRIWRAFDNQAWPALYLVNADGRVIYQAFGEGDYDKTERVIRKALADAQATPAAQGPVAQGPAAQGPAAQVKVEGTQAAADLNDLGSPETYIGYGEGQRYSGGDDIVADAPARYRPAGSLRLNRWTLGGDWTVGREFATAGQAGARIAYRFHARDLHLVLAPGADGQPVRFRVRIDGAAPGTDHGTDVDADGVGTVRVAKLYQLVRQAGPVADHTFEIEFLDPGARAYAFTFG</sequence>
<feature type="transmembrane region" description="Helical" evidence="7">
    <location>
        <begin position="74"/>
        <end position="93"/>
    </location>
</feature>
<keyword evidence="2" id="KW-1003">Cell membrane</keyword>
<keyword evidence="5 7" id="KW-1133">Transmembrane helix</keyword>
<evidence type="ECO:0000259" key="8">
    <source>
        <dbReference type="PROSITE" id="PS51352"/>
    </source>
</evidence>
<evidence type="ECO:0000256" key="1">
    <source>
        <dbReference type="ARBA" id="ARBA00004651"/>
    </source>
</evidence>
<keyword evidence="6 7" id="KW-0472">Membrane</keyword>
<dbReference type="PANTHER" id="PTHR46388:SF2">
    <property type="entry name" value="NHL REPEAT-CONTAINING PROTEIN 2"/>
    <property type="match status" value="1"/>
</dbReference>
<dbReference type="Gene3D" id="3.40.30.10">
    <property type="entry name" value="Glutaredoxin"/>
    <property type="match status" value="1"/>
</dbReference>
<dbReference type="KEGG" id="nao:Y958_12420"/>
<evidence type="ECO:0000256" key="7">
    <source>
        <dbReference type="SAM" id="Phobius"/>
    </source>
</evidence>
<dbReference type="InterPro" id="IPR013766">
    <property type="entry name" value="Thioredoxin_domain"/>
</dbReference>
<dbReference type="InterPro" id="IPR041017">
    <property type="entry name" value="Thioredoxin_10"/>
</dbReference>
<dbReference type="InterPro" id="IPR013740">
    <property type="entry name" value="Redoxin"/>
</dbReference>
<dbReference type="Gene3D" id="2.60.120.260">
    <property type="entry name" value="Galactose-binding domain-like"/>
    <property type="match status" value="1"/>
</dbReference>
<dbReference type="PROSITE" id="PS51352">
    <property type="entry name" value="THIOREDOXIN_2"/>
    <property type="match status" value="1"/>
</dbReference>
<dbReference type="AlphaFoldDB" id="A0A248JU40"/>
<keyword evidence="10" id="KW-1185">Reference proteome</keyword>
<gene>
    <name evidence="9" type="ORF">Y958_12420</name>
</gene>
<dbReference type="Proteomes" id="UP000197153">
    <property type="component" value="Chromosome 1"/>
</dbReference>
<dbReference type="Pfam" id="PF17991">
    <property type="entry name" value="Thioredoxin_10"/>
    <property type="match status" value="1"/>
</dbReference>
<feature type="transmembrane region" description="Helical" evidence="7">
    <location>
        <begin position="45"/>
        <end position="68"/>
    </location>
</feature>
<dbReference type="InterPro" id="IPR036249">
    <property type="entry name" value="Thioredoxin-like_sf"/>
</dbReference>
<evidence type="ECO:0000313" key="9">
    <source>
        <dbReference type="EMBL" id="ASG21991.1"/>
    </source>
</evidence>
<feature type="domain" description="Thioredoxin" evidence="8">
    <location>
        <begin position="247"/>
        <end position="408"/>
    </location>
</feature>
<proteinExistence type="predicted"/>
<feature type="transmembrane region" description="Helical" evidence="7">
    <location>
        <begin position="6"/>
        <end position="33"/>
    </location>
</feature>
<evidence type="ECO:0000313" key="10">
    <source>
        <dbReference type="Proteomes" id="UP000197153"/>
    </source>
</evidence>